<reference evidence="2 3" key="1">
    <citation type="journal article" date="2023" name="Commun. Biol.">
        <title>Genome analysis of Parmales, the sister group of diatoms, reveals the evolutionary specialization of diatoms from phago-mixotrophs to photoautotrophs.</title>
        <authorList>
            <person name="Ban H."/>
            <person name="Sato S."/>
            <person name="Yoshikawa S."/>
            <person name="Yamada K."/>
            <person name="Nakamura Y."/>
            <person name="Ichinomiya M."/>
            <person name="Sato N."/>
            <person name="Blanc-Mathieu R."/>
            <person name="Endo H."/>
            <person name="Kuwata A."/>
            <person name="Ogata H."/>
        </authorList>
    </citation>
    <scope>NUCLEOTIDE SEQUENCE [LARGE SCALE GENOMIC DNA]</scope>
</reference>
<dbReference type="Proteomes" id="UP001165060">
    <property type="component" value="Unassembled WGS sequence"/>
</dbReference>
<feature type="region of interest" description="Disordered" evidence="1">
    <location>
        <begin position="1"/>
        <end position="45"/>
    </location>
</feature>
<evidence type="ECO:0000256" key="1">
    <source>
        <dbReference type="SAM" id="MobiDB-lite"/>
    </source>
</evidence>
<evidence type="ECO:0000313" key="3">
    <source>
        <dbReference type="Proteomes" id="UP001165060"/>
    </source>
</evidence>
<feature type="region of interest" description="Disordered" evidence="1">
    <location>
        <begin position="122"/>
        <end position="186"/>
    </location>
</feature>
<keyword evidence="3" id="KW-1185">Reference proteome</keyword>
<feature type="compositionally biased region" description="Low complexity" evidence="1">
    <location>
        <begin position="122"/>
        <end position="139"/>
    </location>
</feature>
<sequence length="186" mass="20214">AGSSSSKRLPLRSQRTPPSSPGMMTGAPPPGAPPPPSASNPRVLPPNLTVQQILDRCTAERGATMHVVTARVVVGGQFLKRESSGQARVKRARCYNLNWGDEHTWITGFKESPAKAEQQMQQMQQMQQQQMQQMQQMQQLQRRREGAAPPAKRPRPAGGSRLVPLPAFDSDDSDASPGASLFPPPS</sequence>
<feature type="non-terminal residue" evidence="2">
    <location>
        <position position="186"/>
    </location>
</feature>
<feature type="compositionally biased region" description="Low complexity" evidence="1">
    <location>
        <begin position="156"/>
        <end position="168"/>
    </location>
</feature>
<gene>
    <name evidence="2" type="ORF">TeGR_g12419</name>
</gene>
<feature type="non-terminal residue" evidence="2">
    <location>
        <position position="1"/>
    </location>
</feature>
<proteinExistence type="predicted"/>
<dbReference type="EMBL" id="BRYB01003841">
    <property type="protein sequence ID" value="GMI21630.1"/>
    <property type="molecule type" value="Genomic_DNA"/>
</dbReference>
<name>A0ABQ6M8L6_9STRA</name>
<feature type="compositionally biased region" description="Pro residues" evidence="1">
    <location>
        <begin position="27"/>
        <end position="38"/>
    </location>
</feature>
<organism evidence="2 3">
    <name type="scientific">Tetraparma gracilis</name>
    <dbReference type="NCBI Taxonomy" id="2962635"/>
    <lineage>
        <taxon>Eukaryota</taxon>
        <taxon>Sar</taxon>
        <taxon>Stramenopiles</taxon>
        <taxon>Ochrophyta</taxon>
        <taxon>Bolidophyceae</taxon>
        <taxon>Parmales</taxon>
        <taxon>Triparmaceae</taxon>
        <taxon>Tetraparma</taxon>
    </lineage>
</organism>
<comment type="caution">
    <text evidence="2">The sequence shown here is derived from an EMBL/GenBank/DDBJ whole genome shotgun (WGS) entry which is preliminary data.</text>
</comment>
<protein>
    <submittedName>
        <fullName evidence="2">Uncharacterized protein</fullName>
    </submittedName>
</protein>
<accession>A0ABQ6M8L6</accession>
<evidence type="ECO:0000313" key="2">
    <source>
        <dbReference type="EMBL" id="GMI21630.1"/>
    </source>
</evidence>